<dbReference type="PANTHER" id="PTHR41786">
    <property type="entry name" value="MOTILITY ACCESSORY FACTOR MAF"/>
    <property type="match status" value="1"/>
</dbReference>
<dbReference type="OrthoDB" id="354701at2"/>
<dbReference type="PATRIC" id="fig|1125699.3.peg.1191"/>
<dbReference type="RefSeq" id="WP_016525456.1">
    <property type="nucleotide sequence ID" value="NZ_KE332518.1"/>
</dbReference>
<dbReference type="eggNOG" id="COG2604">
    <property type="taxonomic scope" value="Bacteria"/>
</dbReference>
<evidence type="ECO:0000313" key="3">
    <source>
        <dbReference type="Proteomes" id="UP000014541"/>
    </source>
</evidence>
<dbReference type="EMBL" id="ATFF01000006">
    <property type="protein sequence ID" value="EPF30845.1"/>
    <property type="molecule type" value="Genomic_DNA"/>
</dbReference>
<dbReference type="InterPro" id="IPR002826">
    <property type="entry name" value="MptE-like"/>
</dbReference>
<proteinExistence type="predicted"/>
<dbReference type="HOGENOM" id="CLU_034548_0_0_12"/>
<dbReference type="Pfam" id="PF01973">
    <property type="entry name" value="MptE-like"/>
    <property type="match status" value="1"/>
</dbReference>
<dbReference type="CDD" id="cd02440">
    <property type="entry name" value="AdoMet_MTases"/>
    <property type="match status" value="1"/>
</dbReference>
<reference evidence="2 3" key="1">
    <citation type="submission" date="2013-04" db="EMBL/GenBank/DDBJ databases">
        <title>The Genome Sequence of Treponema maltophilum ATCC 51939.</title>
        <authorList>
            <consortium name="The Broad Institute Genomics Platform"/>
            <person name="Earl A."/>
            <person name="Ward D."/>
            <person name="Feldgarden M."/>
            <person name="Gevers D."/>
            <person name="Leonetti C."/>
            <person name="Blanton J.M."/>
            <person name="Dewhirst F.E."/>
            <person name="Izard J."/>
            <person name="Walker B."/>
            <person name="Young S."/>
            <person name="Zeng Q."/>
            <person name="Gargeya S."/>
            <person name="Fitzgerald M."/>
            <person name="Haas B."/>
            <person name="Abouelleil A."/>
            <person name="Allen A.W."/>
            <person name="Alvarado L."/>
            <person name="Arachchi H.M."/>
            <person name="Berlin A.M."/>
            <person name="Chapman S.B."/>
            <person name="Gainer-Dewar J."/>
            <person name="Goldberg J."/>
            <person name="Griggs A."/>
            <person name="Gujja S."/>
            <person name="Hansen M."/>
            <person name="Howarth C."/>
            <person name="Imamovic A."/>
            <person name="Ireland A."/>
            <person name="Larimer J."/>
            <person name="McCowan C."/>
            <person name="Murphy C."/>
            <person name="Pearson M."/>
            <person name="Poon T.W."/>
            <person name="Priest M."/>
            <person name="Roberts A."/>
            <person name="Saif S."/>
            <person name="Shea T."/>
            <person name="Sisk P."/>
            <person name="Sykes S."/>
            <person name="Wortman J."/>
            <person name="Nusbaum C."/>
            <person name="Birren B."/>
        </authorList>
    </citation>
    <scope>NUCLEOTIDE SEQUENCE [LARGE SCALE GENOMIC DNA]</scope>
    <source>
        <strain evidence="2 3">ATCC 51939</strain>
    </source>
</reference>
<dbReference type="STRING" id="1125699.HMPREF9194_01170"/>
<comment type="caution">
    <text evidence="2">The sequence shown here is derived from an EMBL/GenBank/DDBJ whole genome shotgun (WGS) entry which is preliminary data.</text>
</comment>
<dbReference type="AlphaFoldDB" id="S3K013"/>
<keyword evidence="3" id="KW-1185">Reference proteome</keyword>
<sequence>MSKADTSCYATWVQSKTGTFLPCYKDGKPSASIYNPEKEASSFAALDVFSQAGFILVAGIGAALHLNELAKRRPDARIAAVEANEESLRFVLSDPRVKLDDRIAVCTADGLYDFLLERYFPPADGNFCLFPLRSWAQANPPVFERIKESADKALSDIGADVSTQARFGKLWHANIMRNLFLYASVSAHLLTDFTRTAFPTEKTAFIAGAGPGLENGFDDLKRHRDSYYIVATDTAFAALSAQGIASDAVVTIDPQLLSIDHFYAPIDAKTLFICDLCCCPAVVQRVLQNGAHILFFKSAHPLCSLIELLHAPEKNAEPLFPFFDCSSGTVMLTALDFAVKAGFKRIVTGGADFCYTDGKTYVKGSYFDQLFGTQSSRLAPAEQKFCALMYGNELESVCCAAGGQKAFTTPLLKQYKEAFDRFCALHAGTVEFIHASEVPTKIKRVPPHTQQSDLHGDSSFAGTDTGAVKLASSAPDRRRFTLKDYKNFLLRYENELQSLQLHNKTHNAHGGIRATGDALQKSILPYAAWYALHYDKRLDLHKIAEEICHIQKKYLYNTTLS</sequence>
<name>S3K013_TREMA</name>
<feature type="domain" description="6-hydroxymethylpterin diphosphokinase MptE-like" evidence="1">
    <location>
        <begin position="176"/>
        <end position="357"/>
    </location>
</feature>
<dbReference type="Proteomes" id="UP000014541">
    <property type="component" value="Unassembled WGS sequence"/>
</dbReference>
<evidence type="ECO:0000259" key="1">
    <source>
        <dbReference type="Pfam" id="PF01973"/>
    </source>
</evidence>
<gene>
    <name evidence="2" type="ORF">HMPREF9194_01170</name>
</gene>
<dbReference type="PANTHER" id="PTHR41786:SF1">
    <property type="entry name" value="6-HYDROXYMETHYLPTERIN DIPHOSPHOKINASE MPTE-LIKE DOMAIN-CONTAINING PROTEIN"/>
    <property type="match status" value="1"/>
</dbReference>
<accession>S3K013</accession>
<protein>
    <recommendedName>
        <fullName evidence="1">6-hydroxymethylpterin diphosphokinase MptE-like domain-containing protein</fullName>
    </recommendedName>
</protein>
<organism evidence="2 3">
    <name type="scientific">Treponema maltophilum ATCC 51939</name>
    <dbReference type="NCBI Taxonomy" id="1125699"/>
    <lineage>
        <taxon>Bacteria</taxon>
        <taxon>Pseudomonadati</taxon>
        <taxon>Spirochaetota</taxon>
        <taxon>Spirochaetia</taxon>
        <taxon>Spirochaetales</taxon>
        <taxon>Treponemataceae</taxon>
        <taxon>Treponema</taxon>
    </lineage>
</organism>
<evidence type="ECO:0000313" key="2">
    <source>
        <dbReference type="EMBL" id="EPF30845.1"/>
    </source>
</evidence>